<dbReference type="InterPro" id="IPR006685">
    <property type="entry name" value="MscS_channel_2nd"/>
</dbReference>
<sequence length="192" mass="20965">MSWPAFNGWLQEGAAVAIPIAQALAILLGAWVLLRVLRIIVRRICDSYHLPAQVAVSARRLLGVLVYMSAGMLALGRLGVSGSVLWTALTGFTAVAAVAFFAAWSVLSNIFCSVLILTTRPFRVHDHIEVLENGDKPGLRGRVIDINLLYTTLLEEDALRGDTVLQIPNSQFFQRTTRRWRSGSPPAASAPE</sequence>
<evidence type="ECO:0000256" key="3">
    <source>
        <dbReference type="ARBA" id="ARBA00022989"/>
    </source>
</evidence>
<accession>A0ABQ6ZHX9</accession>
<dbReference type="PANTHER" id="PTHR30221:SF8">
    <property type="entry name" value="SMALL-CONDUCTANCE MECHANOSENSITIVE CHANNEL"/>
    <property type="match status" value="1"/>
</dbReference>
<evidence type="ECO:0000313" key="7">
    <source>
        <dbReference type="EMBL" id="KAF1725475.1"/>
    </source>
</evidence>
<keyword evidence="8" id="KW-1185">Reference proteome</keyword>
<dbReference type="EMBL" id="PDWW01000009">
    <property type="protein sequence ID" value="KAF1725475.1"/>
    <property type="molecule type" value="Genomic_DNA"/>
</dbReference>
<evidence type="ECO:0000259" key="6">
    <source>
        <dbReference type="Pfam" id="PF00924"/>
    </source>
</evidence>
<keyword evidence="5" id="KW-0406">Ion transport</keyword>
<comment type="subcellular location">
    <subcellularLocation>
        <location evidence="5">Cell inner membrane</location>
        <topology evidence="5">Multi-pass membrane protein</topology>
    </subcellularLocation>
    <subcellularLocation>
        <location evidence="1">Membrane</location>
    </subcellularLocation>
</comment>
<protein>
    <recommendedName>
        <fullName evidence="5">Small-conductance mechanosensitive channel</fullName>
    </recommendedName>
</protein>
<evidence type="ECO:0000256" key="4">
    <source>
        <dbReference type="ARBA" id="ARBA00023136"/>
    </source>
</evidence>
<dbReference type="InterPro" id="IPR045275">
    <property type="entry name" value="MscS_archaea/bacteria_type"/>
</dbReference>
<comment type="function">
    <text evidence="5">Mechanosensitive channel that participates in the regulation of osmotic pressure changes within the cell, opening in response to stretch forces in the membrane lipid bilayer, without the need for other proteins. Contributes to normal resistance to hypoosmotic shock. Forms an ion channel of 1.0 nanosiemens conductance with a slight preference for anions.</text>
</comment>
<gene>
    <name evidence="7" type="ORF">CSC78_08390</name>
</gene>
<comment type="caution">
    <text evidence="5">Lacks conserved residue(s) required for the propagation of feature annotation.</text>
</comment>
<dbReference type="InterPro" id="IPR023408">
    <property type="entry name" value="MscS_beta-dom_sf"/>
</dbReference>
<name>A0ABQ6ZHX9_9GAMM</name>
<feature type="transmembrane region" description="Helical" evidence="5">
    <location>
        <begin position="92"/>
        <end position="117"/>
    </location>
</feature>
<evidence type="ECO:0000256" key="5">
    <source>
        <dbReference type="RuleBase" id="RU369025"/>
    </source>
</evidence>
<keyword evidence="3 5" id="KW-1133">Transmembrane helix</keyword>
<keyword evidence="5" id="KW-0997">Cell inner membrane</keyword>
<dbReference type="Pfam" id="PF00924">
    <property type="entry name" value="MS_channel_2nd"/>
    <property type="match status" value="1"/>
</dbReference>
<keyword evidence="5" id="KW-0407">Ion channel</keyword>
<feature type="domain" description="Mechanosensitive ion channel MscS" evidence="6">
    <location>
        <begin position="106"/>
        <end position="175"/>
    </location>
</feature>
<dbReference type="Gene3D" id="2.30.30.60">
    <property type="match status" value="1"/>
</dbReference>
<feature type="transmembrane region" description="Helical" evidence="5">
    <location>
        <begin position="20"/>
        <end position="41"/>
    </location>
</feature>
<comment type="subunit">
    <text evidence="5">Homoheptamer.</text>
</comment>
<comment type="similarity">
    <text evidence="5">Belongs to the MscS (TC 1.A.23) family.</text>
</comment>
<keyword evidence="4 5" id="KW-0472">Membrane</keyword>
<keyword evidence="2 5" id="KW-0812">Transmembrane</keyword>
<dbReference type="PANTHER" id="PTHR30221">
    <property type="entry name" value="SMALL-CONDUCTANCE MECHANOSENSITIVE CHANNEL"/>
    <property type="match status" value="1"/>
</dbReference>
<dbReference type="Gene3D" id="1.10.287.1260">
    <property type="match status" value="1"/>
</dbReference>
<organism evidence="7 8">
    <name type="scientific">Pseudoxanthomonas japonensis</name>
    <dbReference type="NCBI Taxonomy" id="69284"/>
    <lineage>
        <taxon>Bacteria</taxon>
        <taxon>Pseudomonadati</taxon>
        <taxon>Pseudomonadota</taxon>
        <taxon>Gammaproteobacteria</taxon>
        <taxon>Lysobacterales</taxon>
        <taxon>Lysobacteraceae</taxon>
        <taxon>Pseudoxanthomonas</taxon>
    </lineage>
</organism>
<proteinExistence type="inferred from homology"/>
<evidence type="ECO:0000256" key="2">
    <source>
        <dbReference type="ARBA" id="ARBA00022692"/>
    </source>
</evidence>
<dbReference type="Proteomes" id="UP000781710">
    <property type="component" value="Unassembled WGS sequence"/>
</dbReference>
<keyword evidence="5" id="KW-1003">Cell membrane</keyword>
<keyword evidence="5" id="KW-0813">Transport</keyword>
<comment type="caution">
    <text evidence="7">The sequence shown here is derived from an EMBL/GenBank/DDBJ whole genome shotgun (WGS) entry which is preliminary data.</text>
</comment>
<dbReference type="SUPFAM" id="SSF50182">
    <property type="entry name" value="Sm-like ribonucleoproteins"/>
    <property type="match status" value="1"/>
</dbReference>
<dbReference type="InterPro" id="IPR010920">
    <property type="entry name" value="LSM_dom_sf"/>
</dbReference>
<reference evidence="7 8" key="1">
    <citation type="submission" date="2017-10" db="EMBL/GenBank/DDBJ databases">
        <title>Whole genome sequencing of members of genus Pseudoxanthomonas.</title>
        <authorList>
            <person name="Kumar S."/>
            <person name="Bansal K."/>
            <person name="Kaur A."/>
            <person name="Patil P."/>
            <person name="Sharma S."/>
            <person name="Patil P.B."/>
        </authorList>
    </citation>
    <scope>NUCLEOTIDE SEQUENCE [LARGE SCALE GENOMIC DNA]</scope>
    <source>
        <strain evidence="7 8">DSM 17109</strain>
    </source>
</reference>
<feature type="transmembrane region" description="Helical" evidence="5">
    <location>
        <begin position="61"/>
        <end position="80"/>
    </location>
</feature>
<dbReference type="RefSeq" id="WP_162337461.1">
    <property type="nucleotide sequence ID" value="NZ_CP171632.1"/>
</dbReference>
<evidence type="ECO:0000313" key="8">
    <source>
        <dbReference type="Proteomes" id="UP000781710"/>
    </source>
</evidence>
<evidence type="ECO:0000256" key="1">
    <source>
        <dbReference type="ARBA" id="ARBA00004370"/>
    </source>
</evidence>